<keyword evidence="3" id="KW-0378">Hydrolase</keyword>
<dbReference type="GO" id="GO:0006508">
    <property type="term" value="P:proteolysis"/>
    <property type="evidence" value="ECO:0007669"/>
    <property type="project" value="UniProtKB-KW"/>
</dbReference>
<feature type="signal peptide" evidence="6">
    <location>
        <begin position="1"/>
        <end position="27"/>
    </location>
</feature>
<dbReference type="InterPro" id="IPR043504">
    <property type="entry name" value="Peptidase_S1_PA_chymotrypsin"/>
</dbReference>
<reference evidence="8" key="1">
    <citation type="submission" date="2017-06" db="EMBL/GenBank/DDBJ databases">
        <authorList>
            <person name="Kim H.J."/>
            <person name="Triplett B.A."/>
        </authorList>
    </citation>
    <scope>NUCLEOTIDE SEQUENCE</scope>
</reference>
<protein>
    <submittedName>
        <fullName evidence="8">Serine protease 6</fullName>
    </submittedName>
</protein>
<evidence type="ECO:0000256" key="5">
    <source>
        <dbReference type="ARBA" id="ARBA00023157"/>
    </source>
</evidence>
<dbReference type="Gene3D" id="2.40.10.10">
    <property type="entry name" value="Trypsin-like serine proteases"/>
    <property type="match status" value="2"/>
</dbReference>
<evidence type="ECO:0000313" key="8">
    <source>
        <dbReference type="EMBL" id="AWI63382.1"/>
    </source>
</evidence>
<dbReference type="Pfam" id="PF00089">
    <property type="entry name" value="Trypsin"/>
    <property type="match status" value="1"/>
</dbReference>
<sequence length="272" mass="30401">MHLQGRTNCVLALLTILWLSHSGYCKAGTHYASIKQFPFQVSVEMDKTHYCGGAIVGDQWVVTARHCIPQNTSEVDRVKVRAGSSYLGSGGAFHSVNKLVGFKRRTSYDSSYRHINADISMIKVETPFYYSPYVQWSNPNLEEPETNMKFTAAGYTKDKKKTKTRLQMVSLKSLKKEECNDMFQGKVNITGELGCFVGATKKDDTCKLNVGTPIGADGLIYAIILNTDYCKSNRHPIIVTQLENSSGALVQTMAEFIPRKIYETDSPENDIK</sequence>
<evidence type="ECO:0000256" key="4">
    <source>
        <dbReference type="ARBA" id="ARBA00022825"/>
    </source>
</evidence>
<feature type="chain" id="PRO_5015701931" evidence="6">
    <location>
        <begin position="28"/>
        <end position="272"/>
    </location>
</feature>
<accession>A0A2S1TNS2</accession>
<dbReference type="GO" id="GO:0004252">
    <property type="term" value="F:serine-type endopeptidase activity"/>
    <property type="evidence" value="ECO:0007669"/>
    <property type="project" value="InterPro"/>
</dbReference>
<dbReference type="EMBL" id="MF189028">
    <property type="protein sequence ID" value="AWI63382.1"/>
    <property type="molecule type" value="mRNA"/>
</dbReference>
<evidence type="ECO:0000256" key="2">
    <source>
        <dbReference type="ARBA" id="ARBA00022670"/>
    </source>
</evidence>
<dbReference type="SUPFAM" id="SSF50494">
    <property type="entry name" value="Trypsin-like serine proteases"/>
    <property type="match status" value="1"/>
</dbReference>
<feature type="domain" description="Peptidase S1" evidence="7">
    <location>
        <begin position="25"/>
        <end position="262"/>
    </location>
</feature>
<evidence type="ECO:0000256" key="6">
    <source>
        <dbReference type="SAM" id="SignalP"/>
    </source>
</evidence>
<dbReference type="SMART" id="SM00020">
    <property type="entry name" value="Tryp_SPc"/>
    <property type="match status" value="1"/>
</dbReference>
<keyword evidence="6" id="KW-0732">Signal</keyword>
<dbReference type="FunFam" id="2.40.10.10:FF:000068">
    <property type="entry name" value="transmembrane protease serine 2"/>
    <property type="match status" value="1"/>
</dbReference>
<dbReference type="InterPro" id="IPR001314">
    <property type="entry name" value="Peptidase_S1A"/>
</dbReference>
<evidence type="ECO:0000259" key="7">
    <source>
        <dbReference type="PROSITE" id="PS50240"/>
    </source>
</evidence>
<comment type="similarity">
    <text evidence="1">Belongs to the peptidase S1 family.</text>
</comment>
<organism evidence="8">
    <name type="scientific">Sogatella furcifera</name>
    <name type="common">White-backed planthopper</name>
    <dbReference type="NCBI Taxonomy" id="113103"/>
    <lineage>
        <taxon>Eukaryota</taxon>
        <taxon>Metazoa</taxon>
        <taxon>Ecdysozoa</taxon>
        <taxon>Arthropoda</taxon>
        <taxon>Hexapoda</taxon>
        <taxon>Insecta</taxon>
        <taxon>Pterygota</taxon>
        <taxon>Neoptera</taxon>
        <taxon>Paraneoptera</taxon>
        <taxon>Hemiptera</taxon>
        <taxon>Auchenorrhyncha</taxon>
        <taxon>Fulgoroidea</taxon>
        <taxon>Delphacidae</taxon>
        <taxon>Delphacinae</taxon>
        <taxon>Sogatella</taxon>
    </lineage>
</organism>
<keyword evidence="5" id="KW-1015">Disulfide bond</keyword>
<keyword evidence="4" id="KW-0720">Serine protease</keyword>
<evidence type="ECO:0000256" key="3">
    <source>
        <dbReference type="ARBA" id="ARBA00022801"/>
    </source>
</evidence>
<dbReference type="PANTHER" id="PTHR24276">
    <property type="entry name" value="POLYSERASE-RELATED"/>
    <property type="match status" value="1"/>
</dbReference>
<dbReference type="InterPro" id="IPR050430">
    <property type="entry name" value="Peptidase_S1"/>
</dbReference>
<dbReference type="AlphaFoldDB" id="A0A2S1TNS2"/>
<dbReference type="PANTHER" id="PTHR24276:SF91">
    <property type="entry name" value="AT26814P-RELATED"/>
    <property type="match status" value="1"/>
</dbReference>
<evidence type="ECO:0000256" key="1">
    <source>
        <dbReference type="ARBA" id="ARBA00007664"/>
    </source>
</evidence>
<reference evidence="8" key="2">
    <citation type="journal article" date="2018" name="PLoS ONE">
        <title>Proteomic analysis of watery saliva secreted by white-backed planthopper, Sogatella furcifera.</title>
        <authorList>
            <person name="Miao Y.T."/>
            <person name="Deng Y."/>
            <person name="Jia H.K."/>
            <person name="Liu Y.D."/>
            <person name="Hou M.L."/>
        </authorList>
    </citation>
    <scope>NUCLEOTIDE SEQUENCE</scope>
</reference>
<dbReference type="PRINTS" id="PR00722">
    <property type="entry name" value="CHYMOTRYPSIN"/>
</dbReference>
<dbReference type="PROSITE" id="PS50240">
    <property type="entry name" value="TRYPSIN_DOM"/>
    <property type="match status" value="1"/>
</dbReference>
<keyword evidence="2 8" id="KW-0645">Protease</keyword>
<name>A0A2S1TNS2_SOGFU</name>
<dbReference type="InterPro" id="IPR001254">
    <property type="entry name" value="Trypsin_dom"/>
</dbReference>
<proteinExistence type="evidence at transcript level"/>
<dbReference type="InterPro" id="IPR009003">
    <property type="entry name" value="Peptidase_S1_PA"/>
</dbReference>